<dbReference type="Proteomes" id="UP001597483">
    <property type="component" value="Unassembled WGS sequence"/>
</dbReference>
<dbReference type="RefSeq" id="WP_378303794.1">
    <property type="nucleotide sequence ID" value="NZ_JBHUKS010000008.1"/>
</dbReference>
<accession>A0ABW5H6E5</accession>
<proteinExistence type="predicted"/>
<reference evidence="4" key="1">
    <citation type="journal article" date="2019" name="Int. J. Syst. Evol. Microbiol.">
        <title>The Global Catalogue of Microorganisms (GCM) 10K type strain sequencing project: providing services to taxonomists for standard genome sequencing and annotation.</title>
        <authorList>
            <consortium name="The Broad Institute Genomics Platform"/>
            <consortium name="The Broad Institute Genome Sequencing Center for Infectious Disease"/>
            <person name="Wu L."/>
            <person name="Ma J."/>
        </authorList>
    </citation>
    <scope>NUCLEOTIDE SEQUENCE [LARGE SCALE GENOMIC DNA]</scope>
    <source>
        <strain evidence="4">CGMCC 4.7641</strain>
    </source>
</reference>
<organism evidence="3 4">
    <name type="scientific">Amycolatopsis silviterrae</name>
    <dbReference type="NCBI Taxonomy" id="1656914"/>
    <lineage>
        <taxon>Bacteria</taxon>
        <taxon>Bacillati</taxon>
        <taxon>Actinomycetota</taxon>
        <taxon>Actinomycetes</taxon>
        <taxon>Pseudonocardiales</taxon>
        <taxon>Pseudonocardiaceae</taxon>
        <taxon>Amycolatopsis</taxon>
    </lineage>
</organism>
<evidence type="ECO:0000256" key="2">
    <source>
        <dbReference type="SAM" id="Phobius"/>
    </source>
</evidence>
<keyword evidence="4" id="KW-1185">Reference proteome</keyword>
<keyword evidence="2" id="KW-0472">Membrane</keyword>
<evidence type="ECO:0000256" key="1">
    <source>
        <dbReference type="SAM" id="MobiDB-lite"/>
    </source>
</evidence>
<sequence>MNHPPQGPYSQQGPYPPRGPQPGQFPQQYPPQGQPQFGPPQFGQFPPPPKKKSKAGLWISLGAAVVVLGGAVAFTGWVTPGFFKEKLDTTSQGTPEQVAQSVANSITEQTGLDQLWCKIRSKRSYTADEFFRNAKDEAKISNPVHPTGQQERAATITAGSLTYGIAIIPDGKGWCVRDAKADGEPAALASLSTDPKPRPQVKDGTDAATKFIEAVNARDIPAALSVMCRDAPDTTRSGTQQWIYGETKLTPRKTDVLTTAGRTIVHLDTKVDGVTGEGRVETDDDDPDGACVTTFDATSD</sequence>
<feature type="region of interest" description="Disordered" evidence="1">
    <location>
        <begin position="1"/>
        <end position="53"/>
    </location>
</feature>
<dbReference type="EMBL" id="JBHUKS010000008">
    <property type="protein sequence ID" value="MFD2468319.1"/>
    <property type="molecule type" value="Genomic_DNA"/>
</dbReference>
<keyword evidence="2" id="KW-1133">Transmembrane helix</keyword>
<feature type="region of interest" description="Disordered" evidence="1">
    <location>
        <begin position="275"/>
        <end position="300"/>
    </location>
</feature>
<protein>
    <submittedName>
        <fullName evidence="3">Uncharacterized protein</fullName>
    </submittedName>
</protein>
<gene>
    <name evidence="3" type="ORF">ACFSVL_13070</name>
</gene>
<evidence type="ECO:0000313" key="4">
    <source>
        <dbReference type="Proteomes" id="UP001597483"/>
    </source>
</evidence>
<feature type="compositionally biased region" description="Low complexity" evidence="1">
    <location>
        <begin position="34"/>
        <end position="44"/>
    </location>
</feature>
<evidence type="ECO:0000313" key="3">
    <source>
        <dbReference type="EMBL" id="MFD2468319.1"/>
    </source>
</evidence>
<keyword evidence="2" id="KW-0812">Transmembrane</keyword>
<comment type="caution">
    <text evidence="3">The sequence shown here is derived from an EMBL/GenBank/DDBJ whole genome shotgun (WGS) entry which is preliminary data.</text>
</comment>
<feature type="transmembrane region" description="Helical" evidence="2">
    <location>
        <begin position="55"/>
        <end position="78"/>
    </location>
</feature>
<name>A0ABW5H6E5_9PSEU</name>